<dbReference type="InterPro" id="IPR055348">
    <property type="entry name" value="DctQ"/>
</dbReference>
<dbReference type="GO" id="GO:0022857">
    <property type="term" value="F:transmembrane transporter activity"/>
    <property type="evidence" value="ECO:0007669"/>
    <property type="project" value="UniProtKB-UniRule"/>
</dbReference>
<evidence type="ECO:0000256" key="2">
    <source>
        <dbReference type="ARBA" id="ARBA00022448"/>
    </source>
</evidence>
<dbReference type="PANTHER" id="PTHR35011">
    <property type="entry name" value="2,3-DIKETO-L-GULONATE TRAP TRANSPORTER SMALL PERMEASE PROTEIN YIAM"/>
    <property type="match status" value="1"/>
</dbReference>
<keyword evidence="7 9" id="KW-0472">Membrane</keyword>
<dbReference type="Pfam" id="PF04290">
    <property type="entry name" value="DctQ"/>
    <property type="match status" value="1"/>
</dbReference>
<evidence type="ECO:0000256" key="7">
    <source>
        <dbReference type="ARBA" id="ARBA00023136"/>
    </source>
</evidence>
<keyword evidence="5 9" id="KW-0812">Transmembrane</keyword>
<dbReference type="GO" id="GO:0005886">
    <property type="term" value="C:plasma membrane"/>
    <property type="evidence" value="ECO:0007669"/>
    <property type="project" value="UniProtKB-SubCell"/>
</dbReference>
<dbReference type="AlphaFoldDB" id="A0A934JN97"/>
<evidence type="ECO:0000259" key="10">
    <source>
        <dbReference type="Pfam" id="PF04290"/>
    </source>
</evidence>
<evidence type="ECO:0000256" key="3">
    <source>
        <dbReference type="ARBA" id="ARBA00022475"/>
    </source>
</evidence>
<evidence type="ECO:0000256" key="6">
    <source>
        <dbReference type="ARBA" id="ARBA00022989"/>
    </source>
</evidence>
<comment type="caution">
    <text evidence="11">The sequence shown here is derived from an EMBL/GenBank/DDBJ whole genome shotgun (WGS) entry which is preliminary data.</text>
</comment>
<keyword evidence="12" id="KW-1185">Reference proteome</keyword>
<feature type="transmembrane region" description="Helical" evidence="9">
    <location>
        <begin position="70"/>
        <end position="88"/>
    </location>
</feature>
<proteinExistence type="inferred from homology"/>
<evidence type="ECO:0000256" key="9">
    <source>
        <dbReference type="RuleBase" id="RU369079"/>
    </source>
</evidence>
<dbReference type="Proteomes" id="UP000628710">
    <property type="component" value="Unassembled WGS sequence"/>
</dbReference>
<keyword evidence="6 9" id="KW-1133">Transmembrane helix</keyword>
<keyword evidence="2 9" id="KW-0813">Transport</keyword>
<protein>
    <recommendedName>
        <fullName evidence="9">TRAP transporter small permease protein</fullName>
    </recommendedName>
</protein>
<keyword evidence="3" id="KW-1003">Cell membrane</keyword>
<feature type="domain" description="Tripartite ATP-independent periplasmic transporters DctQ component" evidence="10">
    <location>
        <begin position="46"/>
        <end position="174"/>
    </location>
</feature>
<feature type="transmembrane region" description="Helical" evidence="9">
    <location>
        <begin position="149"/>
        <end position="170"/>
    </location>
</feature>
<name>A0A934JN97_9GAMM</name>
<gene>
    <name evidence="11" type="ORF">I8J31_16955</name>
</gene>
<evidence type="ECO:0000256" key="8">
    <source>
        <dbReference type="ARBA" id="ARBA00038436"/>
    </source>
</evidence>
<keyword evidence="4 9" id="KW-0997">Cell inner membrane</keyword>
<reference evidence="11" key="1">
    <citation type="submission" date="2020-12" db="EMBL/GenBank/DDBJ databases">
        <title>Marinomonas arctica sp. nov., a psychrotolerant bacterium isolated from the Arctic.</title>
        <authorList>
            <person name="Zhang Y."/>
        </authorList>
    </citation>
    <scope>NUCLEOTIDE SEQUENCE</scope>
    <source>
        <strain evidence="11">C1424</strain>
    </source>
</reference>
<evidence type="ECO:0000256" key="5">
    <source>
        <dbReference type="ARBA" id="ARBA00022692"/>
    </source>
</evidence>
<comment type="function">
    <text evidence="9">Part of the tripartite ATP-independent periplasmic (TRAP) transport system.</text>
</comment>
<dbReference type="EMBL" id="JAEMNX010000024">
    <property type="protein sequence ID" value="MBJ7539370.1"/>
    <property type="molecule type" value="Genomic_DNA"/>
</dbReference>
<dbReference type="InterPro" id="IPR007387">
    <property type="entry name" value="TRAP_DctQ"/>
</dbReference>
<dbReference type="RefSeq" id="WP_199469775.1">
    <property type="nucleotide sequence ID" value="NZ_JAEMNX010000024.1"/>
</dbReference>
<accession>A0A934JN97</accession>
<feature type="transmembrane region" description="Helical" evidence="9">
    <location>
        <begin position="39"/>
        <end position="58"/>
    </location>
</feature>
<evidence type="ECO:0000313" key="11">
    <source>
        <dbReference type="EMBL" id="MBJ7539370.1"/>
    </source>
</evidence>
<comment type="subunit">
    <text evidence="9">The complex comprises the extracytoplasmic solute receptor protein and the two transmembrane proteins.</text>
</comment>
<comment type="subcellular location">
    <subcellularLocation>
        <location evidence="1 9">Cell inner membrane</location>
        <topology evidence="1 9">Multi-pass membrane protein</topology>
    </subcellularLocation>
</comment>
<sequence length="191" mass="22112">MMTNQKQTGHVEERVSALDLVDENQTEEVFAFNMADMPVMIIFWVLVVIVFLQFFTRYVLNDSLGWTEEIARYLLILLGFVGSITVVRKGGHIFLEFFYRFIPSQWTKALVIFAQVASTSFYIYCAYLASQMALRMNQSLVSIPIPKSLMYWTVCLCCMLMAIHSLVWLFKRIKQPHVEVANSLNDQVITD</sequence>
<evidence type="ECO:0000256" key="1">
    <source>
        <dbReference type="ARBA" id="ARBA00004429"/>
    </source>
</evidence>
<feature type="transmembrane region" description="Helical" evidence="9">
    <location>
        <begin position="109"/>
        <end position="129"/>
    </location>
</feature>
<evidence type="ECO:0000256" key="4">
    <source>
        <dbReference type="ARBA" id="ARBA00022519"/>
    </source>
</evidence>
<evidence type="ECO:0000313" key="12">
    <source>
        <dbReference type="Proteomes" id="UP000628710"/>
    </source>
</evidence>
<dbReference type="PANTHER" id="PTHR35011:SF11">
    <property type="entry name" value="TRAP TRANSPORTER SMALL PERMEASE PROTEIN"/>
    <property type="match status" value="1"/>
</dbReference>
<dbReference type="GO" id="GO:0015740">
    <property type="term" value="P:C4-dicarboxylate transport"/>
    <property type="evidence" value="ECO:0007669"/>
    <property type="project" value="TreeGrafter"/>
</dbReference>
<comment type="similarity">
    <text evidence="8 9">Belongs to the TRAP transporter small permease family.</text>
</comment>
<organism evidence="11 12">
    <name type="scientific">Marinomonas transparens</name>
    <dbReference type="NCBI Taxonomy" id="2795388"/>
    <lineage>
        <taxon>Bacteria</taxon>
        <taxon>Pseudomonadati</taxon>
        <taxon>Pseudomonadota</taxon>
        <taxon>Gammaproteobacteria</taxon>
        <taxon>Oceanospirillales</taxon>
        <taxon>Oceanospirillaceae</taxon>
        <taxon>Marinomonas</taxon>
    </lineage>
</organism>